<organism evidence="2 3">
    <name type="scientific">Clytia hemisphaerica</name>
    <dbReference type="NCBI Taxonomy" id="252671"/>
    <lineage>
        <taxon>Eukaryota</taxon>
        <taxon>Metazoa</taxon>
        <taxon>Cnidaria</taxon>
        <taxon>Hydrozoa</taxon>
        <taxon>Hydroidolina</taxon>
        <taxon>Leptothecata</taxon>
        <taxon>Obeliida</taxon>
        <taxon>Clytiidae</taxon>
        <taxon>Clytia</taxon>
    </lineage>
</organism>
<dbReference type="Gene3D" id="2.60.120.620">
    <property type="entry name" value="q2cbj1_9rhob like domain"/>
    <property type="match status" value="1"/>
</dbReference>
<dbReference type="AlphaFoldDB" id="A0A7M5XGN2"/>
<feature type="domain" description="Fe2OG dioxygenase" evidence="1">
    <location>
        <begin position="123"/>
        <end position="227"/>
    </location>
</feature>
<dbReference type="Proteomes" id="UP000594262">
    <property type="component" value="Unplaced"/>
</dbReference>
<protein>
    <recommendedName>
        <fullName evidence="1">Fe2OG dioxygenase domain-containing protein</fullName>
    </recommendedName>
</protein>
<dbReference type="InterPro" id="IPR005123">
    <property type="entry name" value="Oxoglu/Fe-dep_dioxygenase_dom"/>
</dbReference>
<evidence type="ECO:0000259" key="1">
    <source>
        <dbReference type="PROSITE" id="PS51471"/>
    </source>
</evidence>
<evidence type="ECO:0000313" key="2">
    <source>
        <dbReference type="EnsemblMetazoa" id="CLYHEMP022620.1"/>
    </source>
</evidence>
<name>A0A7M5XGN2_9CNID</name>
<proteinExistence type="predicted"/>
<reference evidence="2" key="1">
    <citation type="submission" date="2021-01" db="UniProtKB">
        <authorList>
            <consortium name="EnsemblMetazoa"/>
        </authorList>
    </citation>
    <scope>IDENTIFICATION</scope>
</reference>
<dbReference type="OrthoDB" id="6350294at2759"/>
<dbReference type="PANTHER" id="PTHR33099:SF7">
    <property type="entry name" value="MYND-TYPE DOMAIN-CONTAINING PROTEIN"/>
    <property type="match status" value="1"/>
</dbReference>
<dbReference type="RefSeq" id="XP_066913949.1">
    <property type="nucleotide sequence ID" value="XM_067057848.1"/>
</dbReference>
<dbReference type="GeneID" id="136801214"/>
<dbReference type="PROSITE" id="PS51471">
    <property type="entry name" value="FE2OG_OXY"/>
    <property type="match status" value="1"/>
</dbReference>
<evidence type="ECO:0000313" key="3">
    <source>
        <dbReference type="Proteomes" id="UP000594262"/>
    </source>
</evidence>
<keyword evidence="3" id="KW-1185">Reference proteome</keyword>
<accession>A0A7M5XGN2</accession>
<dbReference type="EnsemblMetazoa" id="CLYHEMT022620.1">
    <property type="protein sequence ID" value="CLYHEMP022620.1"/>
    <property type="gene ID" value="CLYHEMG022620"/>
</dbReference>
<sequence length="1182" mass="133779">MSDSSDDDNSQPSAEMGELAKMLLSMKDKPGTFATDGVLVSPLPGLIIDGIGPICLPICSDQAKKIINVARPAPFGLGEKTLVDETIRKSWEIEPARITLENPNFHLKLKTLVSKVKEDLGCDSNHVKSELYKLLLYEEGGHFKPHRDSEKEDGMFATLIVQLPSVFTGNDLIVNHDGKTKTVKFDRKESRYEMVYAAHYADCQHEVTPLTSGYRLALVYNLTWTTPSNPPPNVEKSGNALTKLSSLLKQAAKTCDEVFGWPLEHKYSELSLTNGMAALKGKDRHVVLALNLANKELSPADQFHFYIAKLGRETSEGDDYYEDEELEEDETSIENAFDFIGRQTSLKNISFDVKTQLIGLEEKFRGDVERFWGDYDREEMGEPTGNEGAPCSRWYSNYVVLMMPEQRMFELLCKAGFKEALCQLTDECKKSLPGFKGHFETFLKTFGASSYIDTKEYSKGKTDQREFCSDGSGEKVSSIDRVLKMLTELADPKLTILLISNVLGSKQPYHKDGQVFGLFPSLSLKLFASLLISVPWKEIEETVYDVISHCSTAQLTQWLDLYTHCGILEIANQVIKRSLAVFPQLQNKNEHMFKILQSLADNDRLHSMWWDNVSTFPPLVTNIQCLAYQCSKFSTGTSMCQLLFSCVVERVKVTSKVERGNYGYVLYEAIKPILDDSSYKDKLKELCQGLIVNGNQHIIAQLLIRQPDIRLHKETFNLLLTTYMGWFSLAQFEKCHLQEIIDIARVLSHPDSLSKEEPKHFIAACQRINDPDLLSCVIYEVYSDKNTSTVFIHDLKALLQSLLALLTIKPFIKTSTMSSVLIMMFAKGKDYEDILQQFVSNQFVVNSVDTLGGVLRTLCPKGNKEKHERLKINKSFQDILRNYALHCAIVKPDSQCFSHTLVFLFLNESWSLSSELLPMLLNTDFINKDFICCFKSAVKIKPRNTENYLKLLNVSIDSLANLLETGRILPPKYYNLILEFTKILLSSEFDKLSDKLASLVELKHHDVKSMHASPPSILKQLINDLKSTFGKTNMFRLLLSARAENLRQIQTGGPPKLTWNQPDAVLEGHPAVQKFLRGNQEKFVYQNFNAIKEARRWVELYSGNNPSKGYSFRGETSGSAKNSKAHLRKGREKYDAQLSEYNSLMSELNGLTKQLQALSNKRIQTTDSDNSIPKKIQVISID</sequence>
<dbReference type="PANTHER" id="PTHR33099">
    <property type="entry name" value="FE2OG DIOXYGENASE DOMAIN-CONTAINING PROTEIN"/>
    <property type="match status" value="1"/>
</dbReference>